<dbReference type="Pfam" id="PF03779">
    <property type="entry name" value="SPW"/>
    <property type="match status" value="1"/>
</dbReference>
<organism evidence="3">
    <name type="scientific">Mesoaciditoga lauensis</name>
    <dbReference type="NCBI Taxonomy" id="1495039"/>
    <lineage>
        <taxon>Bacteria</taxon>
        <taxon>Thermotogati</taxon>
        <taxon>Thermotogota</taxon>
        <taxon>Thermotogae</taxon>
        <taxon>Mesoaciditogales</taxon>
        <taxon>Mesoaciditogaceae</taxon>
        <taxon>Mesoaciditoga</taxon>
    </lineage>
</organism>
<protein>
    <recommendedName>
        <fullName evidence="2">SPW repeat-containing integral membrane domain-containing protein</fullName>
    </recommendedName>
</protein>
<feature type="transmembrane region" description="Helical" evidence="1">
    <location>
        <begin position="6"/>
        <end position="23"/>
    </location>
</feature>
<accession>A0A7V3RFL9</accession>
<dbReference type="EMBL" id="DTPE01000248">
    <property type="protein sequence ID" value="HGE75725.1"/>
    <property type="molecule type" value="Genomic_DNA"/>
</dbReference>
<name>A0A7V3RFL9_9BACT</name>
<comment type="caution">
    <text evidence="3">The sequence shown here is derived from an EMBL/GenBank/DDBJ whole genome shotgun (WGS) entry which is preliminary data.</text>
</comment>
<evidence type="ECO:0000256" key="1">
    <source>
        <dbReference type="SAM" id="Phobius"/>
    </source>
</evidence>
<dbReference type="InterPro" id="IPR005530">
    <property type="entry name" value="SPW"/>
</dbReference>
<feature type="transmembrane region" description="Helical" evidence="1">
    <location>
        <begin position="86"/>
        <end position="102"/>
    </location>
</feature>
<proteinExistence type="predicted"/>
<dbReference type="AlphaFoldDB" id="A0A7V3RFL9"/>
<feature type="domain" description="SPW repeat-containing integral membrane" evidence="2">
    <location>
        <begin position="3"/>
        <end position="101"/>
    </location>
</feature>
<evidence type="ECO:0000259" key="2">
    <source>
        <dbReference type="Pfam" id="PF03779"/>
    </source>
</evidence>
<feature type="transmembrane region" description="Helical" evidence="1">
    <location>
        <begin position="53"/>
        <end position="74"/>
    </location>
</feature>
<gene>
    <name evidence="3" type="ORF">ENX73_06335</name>
</gene>
<sequence length="124" mass="13397">MTWRGWTALAAGVWFIIAGFLSLGATGNMVNDLVIGIIVAIVGFMMLPEGSAWQGWIIGLIGGVWMIIAAFIPYVSDPKIHHLHNLVNDLIVGIIILIVALFERAQKAKPSKPAPKAANENPQK</sequence>
<reference evidence="3" key="1">
    <citation type="journal article" date="2020" name="mSystems">
        <title>Genome- and Community-Level Interaction Insights into Carbon Utilization and Element Cycling Functions of Hydrothermarchaeota in Hydrothermal Sediment.</title>
        <authorList>
            <person name="Zhou Z."/>
            <person name="Liu Y."/>
            <person name="Xu W."/>
            <person name="Pan J."/>
            <person name="Luo Z.H."/>
            <person name="Li M."/>
        </authorList>
    </citation>
    <scope>NUCLEOTIDE SEQUENCE [LARGE SCALE GENOMIC DNA]</scope>
    <source>
        <strain evidence="3">SpSt-966</strain>
    </source>
</reference>
<evidence type="ECO:0000313" key="3">
    <source>
        <dbReference type="EMBL" id="HGE75725.1"/>
    </source>
</evidence>
<keyword evidence="1" id="KW-0812">Transmembrane</keyword>
<feature type="transmembrane region" description="Helical" evidence="1">
    <location>
        <begin position="30"/>
        <end position="47"/>
    </location>
</feature>
<keyword evidence="1" id="KW-1133">Transmembrane helix</keyword>
<keyword evidence="1" id="KW-0472">Membrane</keyword>